<protein>
    <submittedName>
        <fullName evidence="4">FecR family protein</fullName>
    </submittedName>
</protein>
<feature type="domain" description="FecR protein" evidence="2">
    <location>
        <begin position="178"/>
        <end position="274"/>
    </location>
</feature>
<reference evidence="4" key="1">
    <citation type="submission" date="2023-07" db="EMBL/GenBank/DDBJ databases">
        <title>Two novel species in the genus Flavivirga.</title>
        <authorList>
            <person name="Kwon K."/>
        </authorList>
    </citation>
    <scope>NUCLEOTIDE SEQUENCE</scope>
    <source>
        <strain evidence="4">KCTC 52353</strain>
    </source>
</reference>
<gene>
    <name evidence="4" type="ORF">Q4Q35_08545</name>
</gene>
<comment type="caution">
    <text evidence="4">The sequence shown here is derived from an EMBL/GenBank/DDBJ whole genome shotgun (WGS) entry which is preliminary data.</text>
</comment>
<dbReference type="InterPro" id="IPR012373">
    <property type="entry name" value="Ferrdict_sens_TM"/>
</dbReference>
<keyword evidence="1" id="KW-0472">Membrane</keyword>
<evidence type="ECO:0000256" key="1">
    <source>
        <dbReference type="SAM" id="Phobius"/>
    </source>
</evidence>
<dbReference type="Proteomes" id="UP001176883">
    <property type="component" value="Unassembled WGS sequence"/>
</dbReference>
<dbReference type="InterPro" id="IPR006860">
    <property type="entry name" value="FecR"/>
</dbReference>
<evidence type="ECO:0000259" key="2">
    <source>
        <dbReference type="Pfam" id="PF04773"/>
    </source>
</evidence>
<organism evidence="4 5">
    <name type="scientific">Flavivirga aquimarina</name>
    <dbReference type="NCBI Taxonomy" id="2027862"/>
    <lineage>
        <taxon>Bacteria</taxon>
        <taxon>Pseudomonadati</taxon>
        <taxon>Bacteroidota</taxon>
        <taxon>Flavobacteriia</taxon>
        <taxon>Flavobacteriales</taxon>
        <taxon>Flavobacteriaceae</taxon>
        <taxon>Flavivirga</taxon>
    </lineage>
</organism>
<dbReference type="Pfam" id="PF16344">
    <property type="entry name" value="FecR_C"/>
    <property type="match status" value="1"/>
</dbReference>
<feature type="transmembrane region" description="Helical" evidence="1">
    <location>
        <begin position="84"/>
        <end position="106"/>
    </location>
</feature>
<feature type="domain" description="Protein FecR C-terminal" evidence="3">
    <location>
        <begin position="322"/>
        <end position="390"/>
    </location>
</feature>
<name>A0ABT8W9R9_9FLAO</name>
<proteinExistence type="predicted"/>
<dbReference type="InterPro" id="IPR032508">
    <property type="entry name" value="FecR_C"/>
</dbReference>
<evidence type="ECO:0000313" key="4">
    <source>
        <dbReference type="EMBL" id="MDO5969855.1"/>
    </source>
</evidence>
<keyword evidence="1" id="KW-0812">Transmembrane</keyword>
<sequence>MTYKSKQLEIIIQKYFDNETNKEELSYLINSFSNEDIKKAFKESVKIQYIVSKKFTNIDTETAFKDFLAQINQDEEKAQKRNKIIALSILKYAAIFIGLIGIGYVYQTQIRNQNVTYPKLKIKEEVITLQREDGKVEIIEATNNKAVINKNGQKVAQQQGNKIVYQGDMDVEALVYNTIKIPYGKKFQIELSDGTTVDLNAGSSLKYPIRFLKGLERKVFITGEAYFNVTEDKTHPFVVNTKQINVSVLGTEFNLSSYEEDAYINTVLVNGKVKVNDADNANTNAEDFYLTPGQLGAWSKNKSDFVVKNVDTNIYTAWVKGKLIFNDIPFKTIRKKLERHYNVVIVNNNNNLDESTFKASFDIENIEDVLEVFNLNFGIDYQIINNKIIIN</sequence>
<evidence type="ECO:0000259" key="3">
    <source>
        <dbReference type="Pfam" id="PF16344"/>
    </source>
</evidence>
<dbReference type="EMBL" id="JAUOEK010000094">
    <property type="protein sequence ID" value="MDO5969855.1"/>
    <property type="molecule type" value="Genomic_DNA"/>
</dbReference>
<evidence type="ECO:0000313" key="5">
    <source>
        <dbReference type="Proteomes" id="UP001176883"/>
    </source>
</evidence>
<keyword evidence="1" id="KW-1133">Transmembrane helix</keyword>
<dbReference type="Gene3D" id="2.60.120.1440">
    <property type="match status" value="1"/>
</dbReference>
<keyword evidence="5" id="KW-1185">Reference proteome</keyword>
<dbReference type="RefSeq" id="WP_303277550.1">
    <property type="nucleotide sequence ID" value="NZ_JAUOEK010000094.1"/>
</dbReference>
<dbReference type="PANTHER" id="PTHR30273:SF2">
    <property type="entry name" value="PROTEIN FECR"/>
    <property type="match status" value="1"/>
</dbReference>
<accession>A0ABT8W9R9</accession>
<dbReference type="Gene3D" id="3.55.50.30">
    <property type="match status" value="1"/>
</dbReference>
<dbReference type="PANTHER" id="PTHR30273">
    <property type="entry name" value="PERIPLASMIC SIGNAL SENSOR AND SIGMA FACTOR ACTIVATOR FECR-RELATED"/>
    <property type="match status" value="1"/>
</dbReference>
<dbReference type="Pfam" id="PF04773">
    <property type="entry name" value="FecR"/>
    <property type="match status" value="1"/>
</dbReference>